<dbReference type="EMBL" id="CP022989">
    <property type="protein sequence ID" value="ASV98010.1"/>
    <property type="molecule type" value="Genomic_DNA"/>
</dbReference>
<organism evidence="3 4">
    <name type="scientific">Paraburkholderia aromaticivorans</name>
    <dbReference type="NCBI Taxonomy" id="2026199"/>
    <lineage>
        <taxon>Bacteria</taxon>
        <taxon>Pseudomonadati</taxon>
        <taxon>Pseudomonadota</taxon>
        <taxon>Betaproteobacteria</taxon>
        <taxon>Burkholderiales</taxon>
        <taxon>Burkholderiaceae</taxon>
        <taxon>Paraburkholderia</taxon>
    </lineage>
</organism>
<dbReference type="SUPFAM" id="SSF51695">
    <property type="entry name" value="PLC-like phosphodiesterases"/>
    <property type="match status" value="1"/>
</dbReference>
<dbReference type="RefSeq" id="WP_095418135.1">
    <property type="nucleotide sequence ID" value="NZ_CP022989.1"/>
</dbReference>
<dbReference type="KEGG" id="parb:CJU94_07405"/>
<dbReference type="GO" id="GO:0006629">
    <property type="term" value="P:lipid metabolic process"/>
    <property type="evidence" value="ECO:0007669"/>
    <property type="project" value="InterPro"/>
</dbReference>
<dbReference type="CDD" id="cd08580">
    <property type="entry name" value="GDPD_Rv2277c_like"/>
    <property type="match status" value="1"/>
</dbReference>
<protein>
    <submittedName>
        <fullName evidence="3">Glycerophosphodiester phosphodiesterase</fullName>
    </submittedName>
</protein>
<dbReference type="PROSITE" id="PS51704">
    <property type="entry name" value="GP_PDE"/>
    <property type="match status" value="1"/>
</dbReference>
<evidence type="ECO:0000259" key="2">
    <source>
        <dbReference type="PROSITE" id="PS51704"/>
    </source>
</evidence>
<dbReference type="Pfam" id="PF03009">
    <property type="entry name" value="GDPD"/>
    <property type="match status" value="1"/>
</dbReference>
<accession>A0A248VGC7</accession>
<dbReference type="Proteomes" id="UP000215158">
    <property type="component" value="Chromosome 1"/>
</dbReference>
<sequence>MLSSVRLTAGSAIAGLVLAGCSLTPLKTGNAATQVSALPAIIAHRGGTGDAPENTLEAIRLSVEHHADAMWLTVQLSKDGVPVLYRPGDLSALTDSTGPVSAHTAAELARVNAGWTFRRAQTYPYRDHPVGIPTLRDALRAMPAGMPVILDMKALPAGPQTQAVARVLDEENAWRRVSIYSTEAAYQQSFAAYPQARLFESRDATRGRLARVLFNQGCVDAPAEHAMSAFELHRALTVVEQFMLGEGRSDVQATLWTPATVACFRQKPDVRIVAIAVNNADDYRRAACLGIDAVLADSPTKMAAVRGGIALPLQCGRAGTTDGQ</sequence>
<evidence type="ECO:0000256" key="1">
    <source>
        <dbReference type="SAM" id="SignalP"/>
    </source>
</evidence>
<proteinExistence type="predicted"/>
<feature type="signal peptide" evidence="1">
    <location>
        <begin position="1"/>
        <end position="19"/>
    </location>
</feature>
<dbReference type="AlphaFoldDB" id="A0A248VGC7"/>
<dbReference type="PANTHER" id="PTHR46211:SF10">
    <property type="entry name" value="EXPORTED PROTEIN"/>
    <property type="match status" value="1"/>
</dbReference>
<feature type="domain" description="GP-PDE" evidence="2">
    <location>
        <begin position="39"/>
        <end position="306"/>
    </location>
</feature>
<dbReference type="PANTHER" id="PTHR46211">
    <property type="entry name" value="GLYCEROPHOSPHORYL DIESTER PHOSPHODIESTERASE"/>
    <property type="match status" value="1"/>
</dbReference>
<dbReference type="PROSITE" id="PS51257">
    <property type="entry name" value="PROKAR_LIPOPROTEIN"/>
    <property type="match status" value="1"/>
</dbReference>
<reference evidence="3 4" key="1">
    <citation type="submission" date="2017-08" db="EMBL/GenBank/DDBJ databases">
        <title>Identification and genetic characteristics of simultaneous BTEX- and naphthalene-degrading Paraburkholderia sp. BN5 isolated from petroleum-contaminated soil.</title>
        <authorList>
            <person name="Lee Y."/>
            <person name="Jeon C.O."/>
        </authorList>
    </citation>
    <scope>NUCLEOTIDE SEQUENCE [LARGE SCALE GENOMIC DNA]</scope>
    <source>
        <strain evidence="3 4">BN5</strain>
    </source>
</reference>
<dbReference type="Gene3D" id="3.20.20.190">
    <property type="entry name" value="Phosphatidylinositol (PI) phosphodiesterase"/>
    <property type="match status" value="1"/>
</dbReference>
<dbReference type="GO" id="GO:0008081">
    <property type="term" value="F:phosphoric diester hydrolase activity"/>
    <property type="evidence" value="ECO:0007669"/>
    <property type="project" value="InterPro"/>
</dbReference>
<dbReference type="InterPro" id="IPR030395">
    <property type="entry name" value="GP_PDE_dom"/>
</dbReference>
<feature type="chain" id="PRO_5013032566" evidence="1">
    <location>
        <begin position="20"/>
        <end position="324"/>
    </location>
</feature>
<name>A0A248VGC7_9BURK</name>
<keyword evidence="1" id="KW-0732">Signal</keyword>
<evidence type="ECO:0000313" key="3">
    <source>
        <dbReference type="EMBL" id="ASV98010.1"/>
    </source>
</evidence>
<evidence type="ECO:0000313" key="4">
    <source>
        <dbReference type="Proteomes" id="UP000215158"/>
    </source>
</evidence>
<gene>
    <name evidence="3" type="ORF">CJU94_07405</name>
</gene>
<keyword evidence="4" id="KW-1185">Reference proteome</keyword>
<dbReference type="InterPro" id="IPR017946">
    <property type="entry name" value="PLC-like_Pdiesterase_TIM-brl"/>
</dbReference>
<dbReference type="OrthoDB" id="9795622at2"/>